<evidence type="ECO:0000256" key="4">
    <source>
        <dbReference type="ARBA" id="ARBA00035244"/>
    </source>
</evidence>
<feature type="region of interest" description="Disordered" evidence="6">
    <location>
        <begin position="53"/>
        <end position="94"/>
    </location>
</feature>
<evidence type="ECO:0000256" key="3">
    <source>
        <dbReference type="ARBA" id="ARBA00023274"/>
    </source>
</evidence>
<keyword evidence="2 5" id="KW-0689">Ribosomal protein</keyword>
<comment type="function">
    <text evidence="5">One of the primary rRNA binding proteins, this protein initially binds near the 5'-end of the 23S rRNA. It is important during the early stages of 50S assembly. It makes multiple contacts with different domains of the 23S rRNA in the assembled 50S subunit and ribosome.</text>
</comment>
<comment type="function">
    <text evidence="5">Forms part of the polypeptide exit tunnel.</text>
</comment>
<dbReference type="Proteomes" id="UP000178114">
    <property type="component" value="Unassembled WGS sequence"/>
</dbReference>
<name>A0A1F5X060_9BACT</name>
<protein>
    <recommendedName>
        <fullName evidence="4 5">Large ribosomal subunit protein uL4</fullName>
    </recommendedName>
</protein>
<dbReference type="STRING" id="1798351.A2930_02385"/>
<evidence type="ECO:0000313" key="8">
    <source>
        <dbReference type="Proteomes" id="UP000178114"/>
    </source>
</evidence>
<reference evidence="7 8" key="1">
    <citation type="journal article" date="2016" name="Nat. Commun.">
        <title>Thousands of microbial genomes shed light on interconnected biogeochemical processes in an aquifer system.</title>
        <authorList>
            <person name="Anantharaman K."/>
            <person name="Brown C.T."/>
            <person name="Hug L.A."/>
            <person name="Sharon I."/>
            <person name="Castelle C.J."/>
            <person name="Probst A.J."/>
            <person name="Thomas B.C."/>
            <person name="Singh A."/>
            <person name="Wilkins M.J."/>
            <person name="Karaoz U."/>
            <person name="Brodie E.L."/>
            <person name="Williams K.H."/>
            <person name="Hubbard S.S."/>
            <person name="Banfield J.F."/>
        </authorList>
    </citation>
    <scope>NUCLEOTIDE SEQUENCE [LARGE SCALE GENOMIC DNA]</scope>
</reference>
<dbReference type="Pfam" id="PF00573">
    <property type="entry name" value="Ribosomal_L4"/>
    <property type="match status" value="1"/>
</dbReference>
<comment type="caution">
    <text evidence="7">The sequence shown here is derived from an EMBL/GenBank/DDBJ whole genome shotgun (WGS) entry which is preliminary data.</text>
</comment>
<dbReference type="HAMAP" id="MF_01328_B">
    <property type="entry name" value="Ribosomal_uL4_B"/>
    <property type="match status" value="1"/>
</dbReference>
<keyword evidence="5" id="KW-0694">RNA-binding</keyword>
<keyword evidence="5" id="KW-0699">rRNA-binding</keyword>
<dbReference type="SUPFAM" id="SSF52166">
    <property type="entry name" value="Ribosomal protein L4"/>
    <property type="match status" value="1"/>
</dbReference>
<evidence type="ECO:0000313" key="7">
    <source>
        <dbReference type="EMBL" id="OGF81286.1"/>
    </source>
</evidence>
<comment type="similarity">
    <text evidence="1 5">Belongs to the universal ribosomal protein uL4 family.</text>
</comment>
<dbReference type="InterPro" id="IPR013005">
    <property type="entry name" value="Ribosomal_uL4-like"/>
</dbReference>
<dbReference type="AlphaFoldDB" id="A0A1F5X060"/>
<evidence type="ECO:0000256" key="6">
    <source>
        <dbReference type="SAM" id="MobiDB-lite"/>
    </source>
</evidence>
<evidence type="ECO:0000256" key="2">
    <source>
        <dbReference type="ARBA" id="ARBA00022980"/>
    </source>
</evidence>
<sequence>MKTETYNIKGEKAGTLELPDRIFGVEWNAALVKQVYDGEMANKRRPWAHAMTRGEVSGGGRKPWRQKGTGRARHGSTRSPLWVGGGKAHGPRNERDYSVKINKKMKRGALFSLLSKKLKEKELVLVDNFGLARPKTKEVFSVFKNLRDKGNVYRIGEKGGKALLAIPREEKVLRASRNLPNVSYVEPRNLNVAGVLHNKYLLLDRSGVEELAKTYKAKESTK</sequence>
<dbReference type="InterPro" id="IPR002136">
    <property type="entry name" value="Ribosomal_uL4"/>
</dbReference>
<dbReference type="InterPro" id="IPR023574">
    <property type="entry name" value="Ribosomal_uL4_dom_sf"/>
</dbReference>
<feature type="compositionally biased region" description="Basic residues" evidence="6">
    <location>
        <begin position="62"/>
        <end position="76"/>
    </location>
</feature>
<dbReference type="GO" id="GO:0005840">
    <property type="term" value="C:ribosome"/>
    <property type="evidence" value="ECO:0007669"/>
    <property type="project" value="UniProtKB-KW"/>
</dbReference>
<dbReference type="GO" id="GO:0019843">
    <property type="term" value="F:rRNA binding"/>
    <property type="evidence" value="ECO:0007669"/>
    <property type="project" value="UniProtKB-UniRule"/>
</dbReference>
<dbReference type="GO" id="GO:1990904">
    <property type="term" value="C:ribonucleoprotein complex"/>
    <property type="evidence" value="ECO:0007669"/>
    <property type="project" value="UniProtKB-KW"/>
</dbReference>
<dbReference type="NCBIfam" id="TIGR03953">
    <property type="entry name" value="rplD_bact"/>
    <property type="match status" value="1"/>
</dbReference>
<accession>A0A1F5X060</accession>
<comment type="subunit">
    <text evidence="5">Part of the 50S ribosomal subunit.</text>
</comment>
<keyword evidence="3 5" id="KW-0687">Ribonucleoprotein</keyword>
<dbReference type="GO" id="GO:0003735">
    <property type="term" value="F:structural constituent of ribosome"/>
    <property type="evidence" value="ECO:0007669"/>
    <property type="project" value="InterPro"/>
</dbReference>
<dbReference type="PANTHER" id="PTHR10746">
    <property type="entry name" value="50S RIBOSOMAL PROTEIN L4"/>
    <property type="match status" value="1"/>
</dbReference>
<dbReference type="Gene3D" id="3.40.1370.10">
    <property type="match status" value="1"/>
</dbReference>
<gene>
    <name evidence="5" type="primary">rplD</name>
    <name evidence="7" type="ORF">A2930_02385</name>
</gene>
<evidence type="ECO:0000256" key="1">
    <source>
        <dbReference type="ARBA" id="ARBA00010528"/>
    </source>
</evidence>
<dbReference type="PANTHER" id="PTHR10746:SF6">
    <property type="entry name" value="LARGE RIBOSOMAL SUBUNIT PROTEIN UL4M"/>
    <property type="match status" value="1"/>
</dbReference>
<dbReference type="GO" id="GO:0006412">
    <property type="term" value="P:translation"/>
    <property type="evidence" value="ECO:0007669"/>
    <property type="project" value="UniProtKB-UniRule"/>
</dbReference>
<dbReference type="EMBL" id="MFID01000014">
    <property type="protein sequence ID" value="OGF81286.1"/>
    <property type="molecule type" value="Genomic_DNA"/>
</dbReference>
<evidence type="ECO:0000256" key="5">
    <source>
        <dbReference type="HAMAP-Rule" id="MF_01328"/>
    </source>
</evidence>
<organism evidence="7 8">
    <name type="scientific">Candidatus Giovannonibacteria bacterium RIFCSPLOWO2_01_FULL_45_34</name>
    <dbReference type="NCBI Taxonomy" id="1798351"/>
    <lineage>
        <taxon>Bacteria</taxon>
        <taxon>Candidatus Giovannoniibacteriota</taxon>
    </lineage>
</organism>
<proteinExistence type="inferred from homology"/>